<dbReference type="PANTHER" id="PTHR23274:SF48">
    <property type="entry name" value="ATP-DEPENDENT DNA HELICASE"/>
    <property type="match status" value="1"/>
</dbReference>
<accession>A0A8S2UCN2</accession>
<dbReference type="InterPro" id="IPR027417">
    <property type="entry name" value="P-loop_NTPase"/>
</dbReference>
<dbReference type="PANTHER" id="PTHR23274">
    <property type="entry name" value="DNA HELICASE-RELATED"/>
    <property type="match status" value="1"/>
</dbReference>
<comment type="caution">
    <text evidence="3">The sequence shown here is derived from an EMBL/GenBank/DDBJ whole genome shotgun (WGS) entry which is preliminary data.</text>
</comment>
<dbReference type="Pfam" id="PF21530">
    <property type="entry name" value="Pif1_2B_dom"/>
    <property type="match status" value="1"/>
</dbReference>
<dbReference type="EMBL" id="CAJNOK010038514">
    <property type="protein sequence ID" value="CAF1538721.1"/>
    <property type="molecule type" value="Genomic_DNA"/>
</dbReference>
<dbReference type="GO" id="GO:0005657">
    <property type="term" value="C:replication fork"/>
    <property type="evidence" value="ECO:0007669"/>
    <property type="project" value="TreeGrafter"/>
</dbReference>
<dbReference type="Proteomes" id="UP000682733">
    <property type="component" value="Unassembled WGS sequence"/>
</dbReference>
<reference evidence="3" key="1">
    <citation type="submission" date="2021-02" db="EMBL/GenBank/DDBJ databases">
        <authorList>
            <person name="Nowell W R."/>
        </authorList>
    </citation>
    <scope>NUCLEOTIDE SEQUENCE</scope>
</reference>
<name>A0A8S2UCN2_9BILA</name>
<protein>
    <recommendedName>
        <fullName evidence="1">DNA helicase Pif1-like 2B domain-containing protein</fullName>
    </recommendedName>
</protein>
<gene>
    <name evidence="2" type="ORF">OVA965_LOCUS38659</name>
    <name evidence="3" type="ORF">TMI583_LOCUS39864</name>
</gene>
<dbReference type="SUPFAM" id="SSF52540">
    <property type="entry name" value="P-loop containing nucleoside triphosphate hydrolases"/>
    <property type="match status" value="1"/>
</dbReference>
<feature type="domain" description="DNA helicase Pif1-like 2B" evidence="1">
    <location>
        <begin position="1"/>
        <end position="36"/>
    </location>
</feature>
<organism evidence="3 4">
    <name type="scientific">Didymodactylos carnosus</name>
    <dbReference type="NCBI Taxonomy" id="1234261"/>
    <lineage>
        <taxon>Eukaryota</taxon>
        <taxon>Metazoa</taxon>
        <taxon>Spiralia</taxon>
        <taxon>Gnathifera</taxon>
        <taxon>Rotifera</taxon>
        <taxon>Eurotatoria</taxon>
        <taxon>Bdelloidea</taxon>
        <taxon>Philodinida</taxon>
        <taxon>Philodinidae</taxon>
        <taxon>Didymodactylos</taxon>
    </lineage>
</organism>
<dbReference type="InterPro" id="IPR049163">
    <property type="entry name" value="Pif1-like_2B_dom"/>
</dbReference>
<proteinExistence type="predicted"/>
<evidence type="ECO:0000259" key="1">
    <source>
        <dbReference type="Pfam" id="PF21530"/>
    </source>
</evidence>
<evidence type="ECO:0000313" key="2">
    <source>
        <dbReference type="EMBL" id="CAF1538721.1"/>
    </source>
</evidence>
<sequence length="128" mass="14476">MPLHNIRLKVGSIIMLLRNLDSARMCNATRLIVKNLRPNTTEATILAGCAKGEEVIIPRISMILTDTPFEFRRLQFPVRLAYAVTINKAQGQSLQVYVATSRVGSSKNLYVLAPERKIRHIVYRKALE</sequence>
<dbReference type="Proteomes" id="UP000677228">
    <property type="component" value="Unassembled WGS sequence"/>
</dbReference>
<dbReference type="GO" id="GO:0006260">
    <property type="term" value="P:DNA replication"/>
    <property type="evidence" value="ECO:0007669"/>
    <property type="project" value="TreeGrafter"/>
</dbReference>
<dbReference type="AlphaFoldDB" id="A0A8S2UCN2"/>
<dbReference type="EMBL" id="CAJOBA010060817">
    <property type="protein sequence ID" value="CAF4326772.1"/>
    <property type="molecule type" value="Genomic_DNA"/>
</dbReference>
<evidence type="ECO:0000313" key="4">
    <source>
        <dbReference type="Proteomes" id="UP000682733"/>
    </source>
</evidence>
<evidence type="ECO:0000313" key="3">
    <source>
        <dbReference type="EMBL" id="CAF4326772.1"/>
    </source>
</evidence>